<evidence type="ECO:0000256" key="1">
    <source>
        <dbReference type="SAM" id="Phobius"/>
    </source>
</evidence>
<dbReference type="STRING" id="318464.IO99_05260"/>
<proteinExistence type="predicted"/>
<keyword evidence="1" id="KW-0812">Transmembrane</keyword>
<feature type="transmembrane region" description="Helical" evidence="1">
    <location>
        <begin position="258"/>
        <end position="278"/>
    </location>
</feature>
<dbReference type="AlphaFoldDB" id="A0A084JEV6"/>
<comment type="caution">
    <text evidence="2">The sequence shown here is derived from an EMBL/GenBank/DDBJ whole genome shotgun (WGS) entry which is preliminary data.</text>
</comment>
<name>A0A084JEV6_9CLOT</name>
<dbReference type="Proteomes" id="UP000028542">
    <property type="component" value="Unassembled WGS sequence"/>
</dbReference>
<protein>
    <submittedName>
        <fullName evidence="2">Uncharacterized protein</fullName>
    </submittedName>
</protein>
<dbReference type="eggNOG" id="ENOG50329A3">
    <property type="taxonomic scope" value="Bacteria"/>
</dbReference>
<gene>
    <name evidence="2" type="ORF">IO99_05260</name>
</gene>
<feature type="transmembrane region" description="Helical" evidence="1">
    <location>
        <begin position="130"/>
        <end position="158"/>
    </location>
</feature>
<evidence type="ECO:0000313" key="3">
    <source>
        <dbReference type="Proteomes" id="UP000028542"/>
    </source>
</evidence>
<keyword evidence="3" id="KW-1185">Reference proteome</keyword>
<keyword evidence="1" id="KW-0472">Membrane</keyword>
<feature type="transmembrane region" description="Helical" evidence="1">
    <location>
        <begin position="92"/>
        <end position="109"/>
    </location>
</feature>
<feature type="transmembrane region" description="Helical" evidence="1">
    <location>
        <begin position="31"/>
        <end position="50"/>
    </location>
</feature>
<dbReference type="EMBL" id="JPMD01000011">
    <property type="protein sequence ID" value="KEZ87490.1"/>
    <property type="molecule type" value="Genomic_DNA"/>
</dbReference>
<feature type="transmembrane region" description="Helical" evidence="1">
    <location>
        <begin position="216"/>
        <end position="238"/>
    </location>
</feature>
<dbReference type="RefSeq" id="WP_035131017.1">
    <property type="nucleotide sequence ID" value="NZ_JPMD01000011.1"/>
</dbReference>
<sequence>MNSFKGENKSSFLMQIKHDYYMGTIKGWKKYAVVLIIFILLCANFQRGLIISREYDNFKEKPTFGNYIIDLYKGVDISNRVDNKEKIEIPPGWVLLNIFLSIVIGYYPLNDLKEYGTQILIRSKKRWQWWLSKCLWIMGNVLIFYAIGYIVIAMFSLINGELSLTPNHKVSLAVLKLDTSSLAANGVFSACIVLPIVTSVALSLMQLTIAMFSNLIYSNIFIISFLIVSIYYCSPILMGNYLMLLRNSLMVGIKGIETSTGIILSMAISFISITLGIFKFKTYDIIGKNN</sequence>
<reference evidence="2 3" key="1">
    <citation type="submission" date="2014-07" db="EMBL/GenBank/DDBJ databases">
        <title>Draft genome of Clostridium sulfidigenes 113A isolated from sediments associated with methane hydrate from Krishna Godavari basin.</title>
        <authorList>
            <person name="Honkalas V.S."/>
            <person name="Dabir A.P."/>
            <person name="Arora P."/>
            <person name="Dhakephalkar P.K."/>
        </authorList>
    </citation>
    <scope>NUCLEOTIDE SEQUENCE [LARGE SCALE GENOMIC DNA]</scope>
    <source>
        <strain evidence="2 3">113A</strain>
    </source>
</reference>
<accession>A0A084JEV6</accession>
<organism evidence="2 3">
    <name type="scientific">Clostridium sulfidigenes</name>
    <dbReference type="NCBI Taxonomy" id="318464"/>
    <lineage>
        <taxon>Bacteria</taxon>
        <taxon>Bacillati</taxon>
        <taxon>Bacillota</taxon>
        <taxon>Clostridia</taxon>
        <taxon>Eubacteriales</taxon>
        <taxon>Clostridiaceae</taxon>
        <taxon>Clostridium</taxon>
    </lineage>
</organism>
<evidence type="ECO:0000313" key="2">
    <source>
        <dbReference type="EMBL" id="KEZ87490.1"/>
    </source>
</evidence>
<keyword evidence="1" id="KW-1133">Transmembrane helix</keyword>
<feature type="transmembrane region" description="Helical" evidence="1">
    <location>
        <begin position="182"/>
        <end position="204"/>
    </location>
</feature>